<evidence type="ECO:0000259" key="2">
    <source>
        <dbReference type="Pfam" id="PF08241"/>
    </source>
</evidence>
<dbReference type="InterPro" id="IPR029063">
    <property type="entry name" value="SAM-dependent_MTases_sf"/>
</dbReference>
<evidence type="ECO:0000313" key="4">
    <source>
        <dbReference type="Proteomes" id="UP000603865"/>
    </source>
</evidence>
<dbReference type="GO" id="GO:0032259">
    <property type="term" value="P:methylation"/>
    <property type="evidence" value="ECO:0007669"/>
    <property type="project" value="UniProtKB-KW"/>
</dbReference>
<dbReference type="PANTHER" id="PTHR44068:SF11">
    <property type="entry name" value="GERANYL DIPHOSPHATE 2-C-METHYLTRANSFERASE"/>
    <property type="match status" value="1"/>
</dbReference>
<reference evidence="3" key="1">
    <citation type="journal article" date="2014" name="Int. J. Syst. Evol. Microbiol.">
        <title>Complete genome sequence of Corynebacterium casei LMG S-19264T (=DSM 44701T), isolated from a smear-ripened cheese.</title>
        <authorList>
            <consortium name="US DOE Joint Genome Institute (JGI-PGF)"/>
            <person name="Walter F."/>
            <person name="Albersmeier A."/>
            <person name="Kalinowski J."/>
            <person name="Ruckert C."/>
        </authorList>
    </citation>
    <scope>NUCLEOTIDE SEQUENCE</scope>
    <source>
        <strain evidence="3">JCM 31311</strain>
    </source>
</reference>
<dbReference type="PANTHER" id="PTHR44068">
    <property type="entry name" value="ZGC:194242"/>
    <property type="match status" value="1"/>
</dbReference>
<feature type="domain" description="Methyltransferase type 11" evidence="2">
    <location>
        <begin position="69"/>
        <end position="167"/>
    </location>
</feature>
<comment type="caution">
    <text evidence="3">The sequence shown here is derived from an EMBL/GenBank/DDBJ whole genome shotgun (WGS) entry which is preliminary data.</text>
</comment>
<dbReference type="CDD" id="cd02440">
    <property type="entry name" value="AdoMet_MTases"/>
    <property type="match status" value="1"/>
</dbReference>
<dbReference type="Pfam" id="PF08241">
    <property type="entry name" value="Methyltransf_11"/>
    <property type="match status" value="1"/>
</dbReference>
<dbReference type="GO" id="GO:0008757">
    <property type="term" value="F:S-adenosylmethionine-dependent methyltransferase activity"/>
    <property type="evidence" value="ECO:0007669"/>
    <property type="project" value="InterPro"/>
</dbReference>
<keyword evidence="1" id="KW-0808">Transferase</keyword>
<dbReference type="AlphaFoldDB" id="A0A918CF47"/>
<sequence>MNQPNAVQAHYTSQGMLARTEEALAQSGLGTGPLDWSQLAGMDQFHVRGLPATQELAAALNVEHGQRVLDVGSGLGGPARYLAAVHSCDVRGIELSPEFVEIARLLTVRTGLQARVHFVQGDALNLPFAPETFDHAWTQHVGMNIRDKAQLYQGIYSVLKPGGRLAIYDAVRGEHEPVIYPVPWAGDASISFLASSGEMEQLLENAGFALLMKEDTTAAARDWFTELQRATPPAGPPNLLNLAQVIGPQARQMTANFGRNIMEGRLRLLRIIVQKRS</sequence>
<dbReference type="EMBL" id="BMQL01000028">
    <property type="protein sequence ID" value="GGR22120.1"/>
    <property type="molecule type" value="Genomic_DNA"/>
</dbReference>
<organism evidence="3 4">
    <name type="scientific">Deinococcus ruber</name>
    <dbReference type="NCBI Taxonomy" id="1848197"/>
    <lineage>
        <taxon>Bacteria</taxon>
        <taxon>Thermotogati</taxon>
        <taxon>Deinococcota</taxon>
        <taxon>Deinococci</taxon>
        <taxon>Deinococcales</taxon>
        <taxon>Deinococcaceae</taxon>
        <taxon>Deinococcus</taxon>
    </lineage>
</organism>
<gene>
    <name evidence="3" type="ORF">GCM10008957_37700</name>
</gene>
<dbReference type="SUPFAM" id="SSF53335">
    <property type="entry name" value="S-adenosyl-L-methionine-dependent methyltransferases"/>
    <property type="match status" value="1"/>
</dbReference>
<dbReference type="Proteomes" id="UP000603865">
    <property type="component" value="Unassembled WGS sequence"/>
</dbReference>
<accession>A0A918CF47</accession>
<reference evidence="3" key="2">
    <citation type="submission" date="2020-09" db="EMBL/GenBank/DDBJ databases">
        <authorList>
            <person name="Sun Q."/>
            <person name="Ohkuma M."/>
        </authorList>
    </citation>
    <scope>NUCLEOTIDE SEQUENCE</scope>
    <source>
        <strain evidence="3">JCM 31311</strain>
    </source>
</reference>
<dbReference type="InterPro" id="IPR050447">
    <property type="entry name" value="Erg6_SMT_methyltransf"/>
</dbReference>
<name>A0A918CF47_9DEIO</name>
<proteinExistence type="predicted"/>
<keyword evidence="3" id="KW-0489">Methyltransferase</keyword>
<dbReference type="Gene3D" id="3.40.50.150">
    <property type="entry name" value="Vaccinia Virus protein VP39"/>
    <property type="match status" value="1"/>
</dbReference>
<evidence type="ECO:0000256" key="1">
    <source>
        <dbReference type="ARBA" id="ARBA00022679"/>
    </source>
</evidence>
<keyword evidence="4" id="KW-1185">Reference proteome</keyword>
<protein>
    <submittedName>
        <fullName evidence="3">SAM-dependent methyltransferase</fullName>
    </submittedName>
</protein>
<evidence type="ECO:0000313" key="3">
    <source>
        <dbReference type="EMBL" id="GGR22120.1"/>
    </source>
</evidence>
<dbReference type="RefSeq" id="WP_189092057.1">
    <property type="nucleotide sequence ID" value="NZ_BMQL01000028.1"/>
</dbReference>
<dbReference type="InterPro" id="IPR013216">
    <property type="entry name" value="Methyltransf_11"/>
</dbReference>